<organism evidence="6 7">
    <name type="scientific">Leptotrichia wadei</name>
    <dbReference type="NCBI Taxonomy" id="157687"/>
    <lineage>
        <taxon>Bacteria</taxon>
        <taxon>Fusobacteriati</taxon>
        <taxon>Fusobacteriota</taxon>
        <taxon>Fusobacteriia</taxon>
        <taxon>Fusobacteriales</taxon>
        <taxon>Leptotrichiaceae</taxon>
        <taxon>Leptotrichia</taxon>
    </lineage>
</organism>
<dbReference type="PANTHER" id="PTHR10772">
    <property type="entry name" value="10 KDA HEAT SHOCK PROTEIN"/>
    <property type="match status" value="1"/>
</dbReference>
<comment type="subcellular location">
    <subcellularLocation>
        <location evidence="3">Cytoplasm</location>
    </subcellularLocation>
</comment>
<dbReference type="GeneID" id="84804312"/>
<dbReference type="GO" id="GO:0046872">
    <property type="term" value="F:metal ion binding"/>
    <property type="evidence" value="ECO:0007669"/>
    <property type="project" value="TreeGrafter"/>
</dbReference>
<dbReference type="Pfam" id="PF00166">
    <property type="entry name" value="Cpn10"/>
    <property type="match status" value="1"/>
</dbReference>
<evidence type="ECO:0000256" key="2">
    <source>
        <dbReference type="ARBA" id="ARBA00023186"/>
    </source>
</evidence>
<dbReference type="PRINTS" id="PR00297">
    <property type="entry name" value="CHAPERONIN10"/>
</dbReference>
<dbReference type="Proteomes" id="UP000321501">
    <property type="component" value="Chromosome"/>
</dbReference>
<dbReference type="PANTHER" id="PTHR10772:SF63">
    <property type="entry name" value="20 KDA CHAPERONIN, CHLOROPLASTIC"/>
    <property type="match status" value="1"/>
</dbReference>
<dbReference type="GO" id="GO:0051082">
    <property type="term" value="F:unfolded protein binding"/>
    <property type="evidence" value="ECO:0007669"/>
    <property type="project" value="TreeGrafter"/>
</dbReference>
<comment type="function">
    <text evidence="3 4">Together with the chaperonin GroEL, plays an essential role in assisting protein folding. The GroEL-GroES system forms a nano-cage that allows encapsulation of the non-native substrate proteins and provides a physical environment optimized to promote and accelerate protein folding. GroES binds to the apical surface of the GroEL ring, thereby capping the opening of the GroEL channel.</text>
</comment>
<name>A0A134AM83_9FUSO</name>
<dbReference type="FunFam" id="2.30.33.40:FF:000001">
    <property type="entry name" value="10 kDa chaperonin"/>
    <property type="match status" value="1"/>
</dbReference>
<dbReference type="InterPro" id="IPR011032">
    <property type="entry name" value="GroES-like_sf"/>
</dbReference>
<dbReference type="SUPFAM" id="SSF50129">
    <property type="entry name" value="GroES-like"/>
    <property type="match status" value="1"/>
</dbReference>
<evidence type="ECO:0000313" key="6">
    <source>
        <dbReference type="EMBL" id="KXB68804.1"/>
    </source>
</evidence>
<dbReference type="OrthoDB" id="9806791at2"/>
<protein>
    <recommendedName>
        <fullName evidence="3">Co-chaperonin GroES</fullName>
    </recommendedName>
    <alternativeName>
        <fullName evidence="3">10 kDa chaperonin</fullName>
    </alternativeName>
    <alternativeName>
        <fullName evidence="3">Chaperonin-10</fullName>
        <shortName evidence="3">Cpn10</shortName>
    </alternativeName>
</protein>
<accession>A0A134AM83</accession>
<dbReference type="STRING" id="157687.HMPREF3180_00649"/>
<reference evidence="7" key="1">
    <citation type="submission" date="2016-01" db="EMBL/GenBank/DDBJ databases">
        <authorList>
            <person name="Mitreva M."/>
            <person name="Pepin K.H."/>
            <person name="Mihindukulasuriya K.A."/>
            <person name="Fulton R."/>
            <person name="Fronick C."/>
            <person name="O'Laughlin M."/>
            <person name="Miner T."/>
            <person name="Herter B."/>
            <person name="Rosa B.A."/>
            <person name="Cordes M."/>
            <person name="Tomlinson C."/>
            <person name="Wollam A."/>
            <person name="Palsikar V.B."/>
            <person name="Mardis E.R."/>
            <person name="Wilson R.K."/>
        </authorList>
    </citation>
    <scope>NUCLEOTIDE SEQUENCE [LARGE SCALE GENOMIC DNA]</scope>
    <source>
        <strain evidence="7">KA00185</strain>
    </source>
</reference>
<comment type="similarity">
    <text evidence="1 3 4">Belongs to the GroES chaperonin family.</text>
</comment>
<dbReference type="CDD" id="cd00320">
    <property type="entry name" value="cpn10"/>
    <property type="match status" value="1"/>
</dbReference>
<dbReference type="PATRIC" id="fig|157687.3.peg.649"/>
<dbReference type="EMBL" id="AP019835">
    <property type="protein sequence ID" value="BBM49673.1"/>
    <property type="molecule type" value="Genomic_DNA"/>
</dbReference>
<evidence type="ECO:0000313" key="7">
    <source>
        <dbReference type="Proteomes" id="UP000070483"/>
    </source>
</evidence>
<keyword evidence="3" id="KW-0963">Cytoplasm</keyword>
<dbReference type="EMBL" id="LSDD01000037">
    <property type="protein sequence ID" value="KXB68804.1"/>
    <property type="molecule type" value="Genomic_DNA"/>
</dbReference>
<proteinExistence type="inferred from homology"/>
<evidence type="ECO:0000256" key="4">
    <source>
        <dbReference type="RuleBase" id="RU000535"/>
    </source>
</evidence>
<dbReference type="InterPro" id="IPR037124">
    <property type="entry name" value="Chaperonin_GroES_sf"/>
</dbReference>
<keyword evidence="2 3" id="KW-0143">Chaperone</keyword>
<dbReference type="InterPro" id="IPR020818">
    <property type="entry name" value="Chaperonin_GroES"/>
</dbReference>
<dbReference type="PROSITE" id="PS00681">
    <property type="entry name" value="CHAPERONINS_CPN10"/>
    <property type="match status" value="1"/>
</dbReference>
<dbReference type="RefSeq" id="WP_018499646.1">
    <property type="nucleotide sequence ID" value="NZ_AP019829.2"/>
</dbReference>
<keyword evidence="7" id="KW-1185">Reference proteome</keyword>
<dbReference type="GO" id="GO:0005524">
    <property type="term" value="F:ATP binding"/>
    <property type="evidence" value="ECO:0007669"/>
    <property type="project" value="InterPro"/>
</dbReference>
<dbReference type="AlphaFoldDB" id="A0A134AM83"/>
<dbReference type="Gene3D" id="2.30.33.40">
    <property type="entry name" value="GroES chaperonin"/>
    <property type="match status" value="1"/>
</dbReference>
<gene>
    <name evidence="3" type="primary">groES</name>
    <name evidence="3" type="synonym">groS</name>
    <name evidence="6" type="ORF">HMPREF3180_00649</name>
    <name evidence="5" type="ORF">JMUB3934_0969</name>
</gene>
<evidence type="ECO:0000313" key="5">
    <source>
        <dbReference type="EMBL" id="BBM49673.1"/>
    </source>
</evidence>
<evidence type="ECO:0000256" key="3">
    <source>
        <dbReference type="HAMAP-Rule" id="MF_00580"/>
    </source>
</evidence>
<dbReference type="SMART" id="SM00883">
    <property type="entry name" value="Cpn10"/>
    <property type="match status" value="1"/>
</dbReference>
<dbReference type="InterPro" id="IPR018369">
    <property type="entry name" value="Chaprnonin_Cpn10_CS"/>
</dbReference>
<comment type="subunit">
    <text evidence="3">Heptamer of 7 subunits arranged in a ring. Interacts with the chaperonin GroEL.</text>
</comment>
<sequence>MIIKPLGERVLIKQTEQEEVTKSGIVLPGTASKEKPIIGEVLAIGSKIEEVKVGDKVIFEKYSGTEVKDGEESYLILEKDNVLAIVE</sequence>
<dbReference type="Proteomes" id="UP000070483">
    <property type="component" value="Unassembled WGS sequence"/>
</dbReference>
<dbReference type="GO" id="GO:0044183">
    <property type="term" value="F:protein folding chaperone"/>
    <property type="evidence" value="ECO:0007669"/>
    <property type="project" value="InterPro"/>
</dbReference>
<reference evidence="6" key="2">
    <citation type="submission" date="2016-01" db="EMBL/GenBank/DDBJ databases">
        <authorList>
            <person name="Oliw E.H."/>
        </authorList>
    </citation>
    <scope>NUCLEOTIDE SEQUENCE [LARGE SCALE GENOMIC DNA]</scope>
    <source>
        <strain evidence="6">KA00185</strain>
    </source>
</reference>
<dbReference type="HAMAP" id="MF_00580">
    <property type="entry name" value="CH10"/>
    <property type="match status" value="1"/>
</dbReference>
<evidence type="ECO:0000313" key="8">
    <source>
        <dbReference type="Proteomes" id="UP000321501"/>
    </source>
</evidence>
<reference evidence="5 8" key="3">
    <citation type="submission" date="2019-07" db="EMBL/GenBank/DDBJ databases">
        <title>Complete Genome Sequence of Leptotrichia wadei Strain JMUB3934.</title>
        <authorList>
            <person name="Watanabe S."/>
            <person name="Cui L."/>
        </authorList>
    </citation>
    <scope>NUCLEOTIDE SEQUENCE [LARGE SCALE GENOMIC DNA]</scope>
    <source>
        <strain evidence="5 8">JMUB3934</strain>
    </source>
</reference>
<dbReference type="GO" id="GO:0051087">
    <property type="term" value="F:protein-folding chaperone binding"/>
    <property type="evidence" value="ECO:0007669"/>
    <property type="project" value="TreeGrafter"/>
</dbReference>
<dbReference type="GO" id="GO:0005737">
    <property type="term" value="C:cytoplasm"/>
    <property type="evidence" value="ECO:0007669"/>
    <property type="project" value="UniProtKB-SubCell"/>
</dbReference>
<evidence type="ECO:0000256" key="1">
    <source>
        <dbReference type="ARBA" id="ARBA00006975"/>
    </source>
</evidence>
<dbReference type="NCBIfam" id="NF001531">
    <property type="entry name" value="PRK00364.2-2"/>
    <property type="match status" value="1"/>
</dbReference>